<keyword evidence="2 8" id="KW-0812">Transmembrane</keyword>
<evidence type="ECO:0000256" key="4">
    <source>
        <dbReference type="ARBA" id="ARBA00023040"/>
    </source>
</evidence>
<evidence type="ECO:0000256" key="8">
    <source>
        <dbReference type="SAM" id="Phobius"/>
    </source>
</evidence>
<dbReference type="OrthoDB" id="6121284at2759"/>
<dbReference type="Pfam" id="PF00001">
    <property type="entry name" value="7tm_1"/>
    <property type="match status" value="1"/>
</dbReference>
<dbReference type="SUPFAM" id="SSF81321">
    <property type="entry name" value="Family A G protein-coupled receptor-like"/>
    <property type="match status" value="1"/>
</dbReference>
<dbReference type="PANTHER" id="PTHR24238:SF47">
    <property type="entry name" value="ECDYSTEROIDS_DOPAMINE RECEPTOR-RELATED"/>
    <property type="match status" value="1"/>
</dbReference>
<feature type="domain" description="G-protein coupled receptors family 1 profile" evidence="9">
    <location>
        <begin position="51"/>
        <end position="380"/>
    </location>
</feature>
<proteinExistence type="predicted"/>
<comment type="caution">
    <text evidence="10">The sequence shown here is derived from an EMBL/GenBank/DDBJ whole genome shotgun (WGS) entry which is preliminary data.</text>
</comment>
<comment type="subcellular location">
    <subcellularLocation>
        <location evidence="1">Membrane</location>
        <topology evidence="1">Multi-pass membrane protein</topology>
    </subcellularLocation>
</comment>
<keyword evidence="11" id="KW-1185">Reference proteome</keyword>
<keyword evidence="5 8" id="KW-0472">Membrane</keyword>
<feature type="transmembrane region" description="Helical" evidence="8">
    <location>
        <begin position="38"/>
        <end position="60"/>
    </location>
</feature>
<evidence type="ECO:0000256" key="2">
    <source>
        <dbReference type="ARBA" id="ARBA00022692"/>
    </source>
</evidence>
<dbReference type="PANTHER" id="PTHR24238">
    <property type="entry name" value="G-PROTEIN COUPLED RECEPTOR"/>
    <property type="match status" value="1"/>
</dbReference>
<gene>
    <name evidence="10" type="ORF">MEDL_53990</name>
</gene>
<feature type="transmembrane region" description="Helical" evidence="8">
    <location>
        <begin position="313"/>
        <end position="337"/>
    </location>
</feature>
<dbReference type="EMBL" id="CAJPWZ010002595">
    <property type="protein sequence ID" value="CAG2241784.1"/>
    <property type="molecule type" value="Genomic_DNA"/>
</dbReference>
<keyword evidence="4" id="KW-0297">G-protein coupled receptor</keyword>
<evidence type="ECO:0000313" key="10">
    <source>
        <dbReference type="EMBL" id="CAG2241784.1"/>
    </source>
</evidence>
<dbReference type="Gene3D" id="1.20.1070.10">
    <property type="entry name" value="Rhodopsin 7-helix transmembrane proteins"/>
    <property type="match status" value="1"/>
</dbReference>
<evidence type="ECO:0000256" key="1">
    <source>
        <dbReference type="ARBA" id="ARBA00004141"/>
    </source>
</evidence>
<dbReference type="InterPro" id="IPR017452">
    <property type="entry name" value="GPCR_Rhodpsn_7TM"/>
</dbReference>
<feature type="transmembrane region" description="Helical" evidence="8">
    <location>
        <begin position="365"/>
        <end position="383"/>
    </location>
</feature>
<dbReference type="GO" id="GO:0004930">
    <property type="term" value="F:G protein-coupled receptor activity"/>
    <property type="evidence" value="ECO:0007669"/>
    <property type="project" value="UniProtKB-KW"/>
</dbReference>
<evidence type="ECO:0000256" key="3">
    <source>
        <dbReference type="ARBA" id="ARBA00022989"/>
    </source>
</evidence>
<protein>
    <recommendedName>
        <fullName evidence="9">G-protein coupled receptors family 1 profile domain-containing protein</fullName>
    </recommendedName>
</protein>
<name>A0A8S3U7E9_MYTED</name>
<feature type="transmembrane region" description="Helical" evidence="8">
    <location>
        <begin position="72"/>
        <end position="93"/>
    </location>
</feature>
<evidence type="ECO:0000256" key="6">
    <source>
        <dbReference type="ARBA" id="ARBA00023170"/>
    </source>
</evidence>
<evidence type="ECO:0000313" key="11">
    <source>
        <dbReference type="Proteomes" id="UP000683360"/>
    </source>
</evidence>
<dbReference type="Proteomes" id="UP000683360">
    <property type="component" value="Unassembled WGS sequence"/>
</dbReference>
<keyword evidence="3 8" id="KW-1133">Transmembrane helix</keyword>
<keyword evidence="6" id="KW-0675">Receptor</keyword>
<dbReference type="CDD" id="cd00637">
    <property type="entry name" value="7tm_classA_rhodopsin-like"/>
    <property type="match status" value="1"/>
</dbReference>
<keyword evidence="7" id="KW-0807">Transducer</keyword>
<sequence length="405" mass="46773">MNNSTDSTNSSDSLISSNSLDSLKLYDMKMANVLLPNTLLLIIGCCLAMIGNTVVMHIHWRKLNSFENFRMFIPFLALSDFVGSVVCTSIYVIQNFHWFTWPDKSACKAAWILTKFVQSTSVTFLVAIACQRFVRICRPFKQEISRFTNYLFLICAVMFVLFESVPFALFAGIKKHENETGKEIVFNECRRYNLNNSPDIWRVYRIIENSLHGLIVITIVVLYFKSGLKLAKVAKKINNSKHTRRKATINVDLANDTMDESSVTNGRSLFYTLPSSSTNDITADDASVTTMNYGTTNRAYKKMRAKNQKYKRINCMFILVSIIVMVTYLPRVVMSFFDVEDDHFWYKYSLLTEFTDQNVLPKVSIYRLYMVSFFINPVVYSVMDVEFRKSLKLCCYQYLHSDGPF</sequence>
<organism evidence="10 11">
    <name type="scientific">Mytilus edulis</name>
    <name type="common">Blue mussel</name>
    <dbReference type="NCBI Taxonomy" id="6550"/>
    <lineage>
        <taxon>Eukaryota</taxon>
        <taxon>Metazoa</taxon>
        <taxon>Spiralia</taxon>
        <taxon>Lophotrochozoa</taxon>
        <taxon>Mollusca</taxon>
        <taxon>Bivalvia</taxon>
        <taxon>Autobranchia</taxon>
        <taxon>Pteriomorphia</taxon>
        <taxon>Mytilida</taxon>
        <taxon>Mytiloidea</taxon>
        <taxon>Mytilidae</taxon>
        <taxon>Mytilinae</taxon>
        <taxon>Mytilus</taxon>
    </lineage>
</organism>
<dbReference type="InterPro" id="IPR000276">
    <property type="entry name" value="GPCR_Rhodpsn"/>
</dbReference>
<accession>A0A8S3U7E9</accession>
<feature type="transmembrane region" description="Helical" evidence="8">
    <location>
        <begin position="150"/>
        <end position="173"/>
    </location>
</feature>
<evidence type="ECO:0000259" key="9">
    <source>
        <dbReference type="PROSITE" id="PS50262"/>
    </source>
</evidence>
<feature type="transmembrane region" description="Helical" evidence="8">
    <location>
        <begin position="109"/>
        <end position="130"/>
    </location>
</feature>
<reference evidence="10" key="1">
    <citation type="submission" date="2021-03" db="EMBL/GenBank/DDBJ databases">
        <authorList>
            <person name="Bekaert M."/>
        </authorList>
    </citation>
    <scope>NUCLEOTIDE SEQUENCE</scope>
</reference>
<dbReference type="PROSITE" id="PS50262">
    <property type="entry name" value="G_PROTEIN_RECEP_F1_2"/>
    <property type="match status" value="1"/>
</dbReference>
<dbReference type="AlphaFoldDB" id="A0A8S3U7E9"/>
<evidence type="ECO:0000256" key="5">
    <source>
        <dbReference type="ARBA" id="ARBA00023136"/>
    </source>
</evidence>
<dbReference type="GO" id="GO:0016020">
    <property type="term" value="C:membrane"/>
    <property type="evidence" value="ECO:0007669"/>
    <property type="project" value="UniProtKB-SubCell"/>
</dbReference>
<feature type="transmembrane region" description="Helical" evidence="8">
    <location>
        <begin position="203"/>
        <end position="224"/>
    </location>
</feature>
<evidence type="ECO:0000256" key="7">
    <source>
        <dbReference type="ARBA" id="ARBA00023224"/>
    </source>
</evidence>